<dbReference type="Gene3D" id="2.60.120.260">
    <property type="entry name" value="Galactose-binding domain-like"/>
    <property type="match status" value="1"/>
</dbReference>
<proteinExistence type="inferred from homology"/>
<name>A0A934S333_9BACT</name>
<comment type="caution">
    <text evidence="8">The sequence shown here is derived from an EMBL/GenBank/DDBJ whole genome shotgun (WGS) entry which is preliminary data.</text>
</comment>
<comment type="similarity">
    <text evidence="1">Belongs to the glycosyl hydrolase 2 family.</text>
</comment>
<protein>
    <recommendedName>
        <fullName evidence="10">Glycoside hydrolase family 2</fullName>
    </recommendedName>
</protein>
<feature type="chain" id="PRO_5037005433" description="Glycoside hydrolase family 2" evidence="4">
    <location>
        <begin position="21"/>
        <end position="630"/>
    </location>
</feature>
<dbReference type="RefSeq" id="WP_200357979.1">
    <property type="nucleotide sequence ID" value="NZ_JAENIL010000057.1"/>
</dbReference>
<dbReference type="InterPro" id="IPR051913">
    <property type="entry name" value="GH2_Domain-Containing"/>
</dbReference>
<dbReference type="Proteomes" id="UP000617628">
    <property type="component" value="Unassembled WGS sequence"/>
</dbReference>
<feature type="signal peptide" evidence="4">
    <location>
        <begin position="1"/>
        <end position="20"/>
    </location>
</feature>
<dbReference type="EMBL" id="JAENIL010000057">
    <property type="protein sequence ID" value="MBK1879766.1"/>
    <property type="molecule type" value="Genomic_DNA"/>
</dbReference>
<dbReference type="InterPro" id="IPR006104">
    <property type="entry name" value="Glyco_hydro_2_N"/>
</dbReference>
<evidence type="ECO:0000313" key="8">
    <source>
        <dbReference type="EMBL" id="MBK1879766.1"/>
    </source>
</evidence>
<dbReference type="SUPFAM" id="SSF49785">
    <property type="entry name" value="Galactose-binding domain-like"/>
    <property type="match status" value="1"/>
</dbReference>
<dbReference type="Pfam" id="PF00703">
    <property type="entry name" value="Glyco_hydro_2"/>
    <property type="match status" value="1"/>
</dbReference>
<dbReference type="AlphaFoldDB" id="A0A934S333"/>
<evidence type="ECO:0000259" key="5">
    <source>
        <dbReference type="Pfam" id="PF00703"/>
    </source>
</evidence>
<dbReference type="Gene3D" id="3.20.20.80">
    <property type="entry name" value="Glycosidases"/>
    <property type="match status" value="1"/>
</dbReference>
<dbReference type="SUPFAM" id="SSF51445">
    <property type="entry name" value="(Trans)glycosidases"/>
    <property type="match status" value="1"/>
</dbReference>
<keyword evidence="4" id="KW-0732">Signal</keyword>
<reference evidence="8" key="1">
    <citation type="submission" date="2021-01" db="EMBL/GenBank/DDBJ databases">
        <title>Modified the classification status of verrucomicrobia.</title>
        <authorList>
            <person name="Feng X."/>
        </authorList>
    </citation>
    <scope>NUCLEOTIDE SEQUENCE</scope>
    <source>
        <strain evidence="8">KCTC 13126</strain>
    </source>
</reference>
<dbReference type="InterPro" id="IPR006102">
    <property type="entry name" value="Ig-like_GH2"/>
</dbReference>
<evidence type="ECO:0000259" key="7">
    <source>
        <dbReference type="Pfam" id="PF02837"/>
    </source>
</evidence>
<dbReference type="InterPro" id="IPR017853">
    <property type="entry name" value="GH"/>
</dbReference>
<keyword evidence="2" id="KW-0378">Hydrolase</keyword>
<gene>
    <name evidence="8" type="ORF">JIN87_22965</name>
</gene>
<dbReference type="PANTHER" id="PTHR42732:SF2">
    <property type="entry name" value="BETA-MANNOSIDASE"/>
    <property type="match status" value="1"/>
</dbReference>
<feature type="domain" description="Glycosyl hydrolases family 2 sugar binding" evidence="7">
    <location>
        <begin position="104"/>
        <end position="177"/>
    </location>
</feature>
<dbReference type="Pfam" id="PF02837">
    <property type="entry name" value="Glyco_hydro_2_N"/>
    <property type="match status" value="1"/>
</dbReference>
<sequence>MKKIAAVVSATIGMTLMSNAEWKPVEGTMLTEWGQTVTPENAWTEYPRPQLVRDDWTNLNGIWDVAITKDTAEKPKKWTDEILVPFALETPLSGIGKRLELDEVIWYRRDFELASAPEGRLHLNFEGVDYACRVWVNGGYAGSHVGGNLPFSFDVTELVQSGENEIVMRVVDDTDSADRYQLRGKQKRKNSGIWYSPSSGIWQTVWLEETSETYLESIKFVGDMHGGLDFEARVVGESANGAKVRVSVLEGGETVSKKTGPASGFSLKVKDAKLWSPDEPSLYDLKVELLDRKGKVTETIDSYVGFRSVGKETDADGNLRFTLNGEEIFHLGPLDQGWWPDGFLNPPSDEAIVFEMDFLKEAGFNMIRKHKKVEPRRYYYHADRLGFLVWQDHVSGGAGPNEWPIWKKLRAELPDYEPKNNRWWKPEDGDNLEADWPDWAHEQCMAELKVMIDTLYNNPSVVVWTTFNERWGQHRSMKVGKWVEEYDTTRHLNIASGGNFFEVGDIADEHNYPDPSFPLALEVFDDYVKVVGEFGGHGWPVEGHLWSKKKRNWGYGGLPKTIEEYKERYVRSMEILGELKENGIAAGVYTQTTDVEGEINGILTYDRKVVKIAPEELAEIHRKAGLLDSE</sequence>
<feature type="domain" description="Glycoside hydrolase family 2 immunoglobulin-like beta-sandwich" evidence="5">
    <location>
        <begin position="239"/>
        <end position="307"/>
    </location>
</feature>
<feature type="domain" description="Glycoside hydrolase family 2 catalytic" evidence="6">
    <location>
        <begin position="352"/>
        <end position="507"/>
    </location>
</feature>
<keyword evidence="9" id="KW-1185">Reference proteome</keyword>
<evidence type="ECO:0000259" key="6">
    <source>
        <dbReference type="Pfam" id="PF02836"/>
    </source>
</evidence>
<accession>A0A934S333</accession>
<dbReference type="SUPFAM" id="SSF49303">
    <property type="entry name" value="beta-Galactosidase/glucuronidase domain"/>
    <property type="match status" value="1"/>
</dbReference>
<keyword evidence="3" id="KW-0326">Glycosidase</keyword>
<evidence type="ECO:0000256" key="2">
    <source>
        <dbReference type="ARBA" id="ARBA00022801"/>
    </source>
</evidence>
<dbReference type="PANTHER" id="PTHR42732">
    <property type="entry name" value="BETA-GALACTOSIDASE"/>
    <property type="match status" value="1"/>
</dbReference>
<dbReference type="InterPro" id="IPR036156">
    <property type="entry name" value="Beta-gal/glucu_dom_sf"/>
</dbReference>
<dbReference type="GO" id="GO:0005975">
    <property type="term" value="P:carbohydrate metabolic process"/>
    <property type="evidence" value="ECO:0007669"/>
    <property type="project" value="InterPro"/>
</dbReference>
<evidence type="ECO:0000256" key="1">
    <source>
        <dbReference type="ARBA" id="ARBA00007401"/>
    </source>
</evidence>
<dbReference type="GO" id="GO:0004553">
    <property type="term" value="F:hydrolase activity, hydrolyzing O-glycosyl compounds"/>
    <property type="evidence" value="ECO:0007669"/>
    <property type="project" value="InterPro"/>
</dbReference>
<evidence type="ECO:0000313" key="9">
    <source>
        <dbReference type="Proteomes" id="UP000617628"/>
    </source>
</evidence>
<evidence type="ECO:0000256" key="4">
    <source>
        <dbReference type="SAM" id="SignalP"/>
    </source>
</evidence>
<dbReference type="InterPro" id="IPR013783">
    <property type="entry name" value="Ig-like_fold"/>
</dbReference>
<dbReference type="Pfam" id="PF02836">
    <property type="entry name" value="Glyco_hydro_2_C"/>
    <property type="match status" value="1"/>
</dbReference>
<dbReference type="Gene3D" id="2.60.40.10">
    <property type="entry name" value="Immunoglobulins"/>
    <property type="match status" value="1"/>
</dbReference>
<dbReference type="InterPro" id="IPR006103">
    <property type="entry name" value="Glyco_hydro_2_cat"/>
</dbReference>
<evidence type="ECO:0008006" key="10">
    <source>
        <dbReference type="Google" id="ProtNLM"/>
    </source>
</evidence>
<organism evidence="8 9">
    <name type="scientific">Pelagicoccus mobilis</name>
    <dbReference type="NCBI Taxonomy" id="415221"/>
    <lineage>
        <taxon>Bacteria</taxon>
        <taxon>Pseudomonadati</taxon>
        <taxon>Verrucomicrobiota</taxon>
        <taxon>Opitutia</taxon>
        <taxon>Puniceicoccales</taxon>
        <taxon>Pelagicoccaceae</taxon>
        <taxon>Pelagicoccus</taxon>
    </lineage>
</organism>
<evidence type="ECO:0000256" key="3">
    <source>
        <dbReference type="ARBA" id="ARBA00023295"/>
    </source>
</evidence>
<dbReference type="InterPro" id="IPR008979">
    <property type="entry name" value="Galactose-bd-like_sf"/>
</dbReference>